<sequence length="31" mass="3216">IDLNGIALTLSTLKDGTGHVILNGTAFYISP</sequence>
<protein>
    <submittedName>
        <fullName evidence="1">Uncharacterized protein</fullName>
    </submittedName>
</protein>
<name>A0A382IXL0_9ZZZZ</name>
<accession>A0A382IXL0</accession>
<organism evidence="1">
    <name type="scientific">marine metagenome</name>
    <dbReference type="NCBI Taxonomy" id="408172"/>
    <lineage>
        <taxon>unclassified sequences</taxon>
        <taxon>metagenomes</taxon>
        <taxon>ecological metagenomes</taxon>
    </lineage>
</organism>
<feature type="non-terminal residue" evidence="1">
    <location>
        <position position="1"/>
    </location>
</feature>
<gene>
    <name evidence="1" type="ORF">METZ01_LOCUS257324</name>
</gene>
<reference evidence="1" key="1">
    <citation type="submission" date="2018-05" db="EMBL/GenBank/DDBJ databases">
        <authorList>
            <person name="Lanie J.A."/>
            <person name="Ng W.-L."/>
            <person name="Kazmierczak K.M."/>
            <person name="Andrzejewski T.M."/>
            <person name="Davidsen T.M."/>
            <person name="Wayne K.J."/>
            <person name="Tettelin H."/>
            <person name="Glass J.I."/>
            <person name="Rusch D."/>
            <person name="Podicherti R."/>
            <person name="Tsui H.-C.T."/>
            <person name="Winkler M.E."/>
        </authorList>
    </citation>
    <scope>NUCLEOTIDE SEQUENCE</scope>
</reference>
<proteinExistence type="predicted"/>
<evidence type="ECO:0000313" key="1">
    <source>
        <dbReference type="EMBL" id="SVC04470.1"/>
    </source>
</evidence>
<dbReference type="EMBL" id="UINC01070371">
    <property type="protein sequence ID" value="SVC04470.1"/>
    <property type="molecule type" value="Genomic_DNA"/>
</dbReference>
<dbReference type="AlphaFoldDB" id="A0A382IXL0"/>